<evidence type="ECO:0000256" key="8">
    <source>
        <dbReference type="ARBA" id="ARBA00023077"/>
    </source>
</evidence>
<feature type="compositionally biased region" description="Polar residues" evidence="14">
    <location>
        <begin position="489"/>
        <end position="499"/>
    </location>
</feature>
<proteinExistence type="inferred from homology"/>
<keyword evidence="7" id="KW-0406">Ion transport</keyword>
<evidence type="ECO:0000256" key="4">
    <source>
        <dbReference type="ARBA" id="ARBA00022452"/>
    </source>
</evidence>
<dbReference type="Pfam" id="PF00593">
    <property type="entry name" value="TonB_dep_Rec_b-barrel"/>
    <property type="match status" value="1"/>
</dbReference>
<evidence type="ECO:0000256" key="13">
    <source>
        <dbReference type="RuleBase" id="RU003357"/>
    </source>
</evidence>
<evidence type="ECO:0000259" key="16">
    <source>
        <dbReference type="Pfam" id="PF07715"/>
    </source>
</evidence>
<keyword evidence="9 12" id="KW-0472">Membrane</keyword>
<evidence type="ECO:0000256" key="6">
    <source>
        <dbReference type="ARBA" id="ARBA00022729"/>
    </source>
</evidence>
<dbReference type="Gene3D" id="2.170.130.10">
    <property type="entry name" value="TonB-dependent receptor, plug domain"/>
    <property type="match status" value="1"/>
</dbReference>
<dbReference type="InterPro" id="IPR039426">
    <property type="entry name" value="TonB-dep_rcpt-like"/>
</dbReference>
<dbReference type="Gene3D" id="2.40.170.20">
    <property type="entry name" value="TonB-dependent receptor, beta-barrel domain"/>
    <property type="match status" value="1"/>
</dbReference>
<dbReference type="PANTHER" id="PTHR30069:SF53">
    <property type="entry name" value="COLICIN I RECEPTOR-RELATED"/>
    <property type="match status" value="1"/>
</dbReference>
<dbReference type="InterPro" id="IPR037066">
    <property type="entry name" value="Plug_dom_sf"/>
</dbReference>
<feature type="domain" description="TonB-dependent receptor-like beta-barrel" evidence="15">
    <location>
        <begin position="281"/>
        <end position="685"/>
    </location>
</feature>
<evidence type="ECO:0000256" key="14">
    <source>
        <dbReference type="SAM" id="MobiDB-lite"/>
    </source>
</evidence>
<dbReference type="InterPro" id="IPR012910">
    <property type="entry name" value="Plug_dom"/>
</dbReference>
<accession>A0ABW3WBH8</accession>
<dbReference type="PANTHER" id="PTHR30069">
    <property type="entry name" value="TONB-DEPENDENT OUTER MEMBRANE RECEPTOR"/>
    <property type="match status" value="1"/>
</dbReference>
<evidence type="ECO:0000256" key="12">
    <source>
        <dbReference type="PROSITE-ProRule" id="PRU01360"/>
    </source>
</evidence>
<feature type="compositionally biased region" description="Basic and acidic residues" evidence="14">
    <location>
        <begin position="501"/>
        <end position="511"/>
    </location>
</feature>
<feature type="domain" description="TonB-dependent receptor plug" evidence="16">
    <location>
        <begin position="39"/>
        <end position="139"/>
    </location>
</feature>
<evidence type="ECO:0000313" key="18">
    <source>
        <dbReference type="Proteomes" id="UP001597158"/>
    </source>
</evidence>
<keyword evidence="6" id="KW-0732">Signal</keyword>
<evidence type="ECO:0000256" key="2">
    <source>
        <dbReference type="ARBA" id="ARBA00009810"/>
    </source>
</evidence>
<keyword evidence="10 17" id="KW-0675">Receptor</keyword>
<feature type="region of interest" description="Disordered" evidence="14">
    <location>
        <begin position="199"/>
        <end position="228"/>
    </location>
</feature>
<evidence type="ECO:0000256" key="10">
    <source>
        <dbReference type="ARBA" id="ARBA00023170"/>
    </source>
</evidence>
<dbReference type="SUPFAM" id="SSF56935">
    <property type="entry name" value="Porins"/>
    <property type="match status" value="1"/>
</dbReference>
<dbReference type="InterPro" id="IPR000531">
    <property type="entry name" value="Beta-barrel_TonB"/>
</dbReference>
<keyword evidence="18" id="KW-1185">Reference proteome</keyword>
<dbReference type="CDD" id="cd01347">
    <property type="entry name" value="ligand_gated_channel"/>
    <property type="match status" value="1"/>
</dbReference>
<comment type="subcellular location">
    <subcellularLocation>
        <location evidence="1 12">Cell outer membrane</location>
        <topology evidence="1 12">Multi-pass membrane protein</topology>
    </subcellularLocation>
</comment>
<dbReference type="EMBL" id="JBHTMC010000010">
    <property type="protein sequence ID" value="MFD1263146.1"/>
    <property type="molecule type" value="Genomic_DNA"/>
</dbReference>
<dbReference type="RefSeq" id="WP_386040197.1">
    <property type="nucleotide sequence ID" value="NZ_JBHTMC010000010.1"/>
</dbReference>
<evidence type="ECO:0000256" key="11">
    <source>
        <dbReference type="ARBA" id="ARBA00023237"/>
    </source>
</evidence>
<evidence type="ECO:0000259" key="15">
    <source>
        <dbReference type="Pfam" id="PF00593"/>
    </source>
</evidence>
<keyword evidence="11 12" id="KW-0998">Cell outer membrane</keyword>
<name>A0ABW3WBH8_9RHOO</name>
<evidence type="ECO:0000256" key="7">
    <source>
        <dbReference type="ARBA" id="ARBA00023065"/>
    </source>
</evidence>
<dbReference type="PROSITE" id="PS52016">
    <property type="entry name" value="TONB_DEPENDENT_REC_3"/>
    <property type="match status" value="1"/>
</dbReference>
<comment type="caution">
    <text evidence="17">The sequence shown here is derived from an EMBL/GenBank/DDBJ whole genome shotgun (WGS) entry which is preliminary data.</text>
</comment>
<reference evidence="18" key="1">
    <citation type="journal article" date="2019" name="Int. J. Syst. Evol. Microbiol.">
        <title>The Global Catalogue of Microorganisms (GCM) 10K type strain sequencing project: providing services to taxonomists for standard genome sequencing and annotation.</title>
        <authorList>
            <consortium name="The Broad Institute Genomics Platform"/>
            <consortium name="The Broad Institute Genome Sequencing Center for Infectious Disease"/>
            <person name="Wu L."/>
            <person name="Ma J."/>
        </authorList>
    </citation>
    <scope>NUCLEOTIDE SEQUENCE [LARGE SCALE GENOMIC DNA]</scope>
    <source>
        <strain evidence="18">CCUG 48884</strain>
    </source>
</reference>
<evidence type="ECO:0000256" key="3">
    <source>
        <dbReference type="ARBA" id="ARBA00022448"/>
    </source>
</evidence>
<feature type="region of interest" description="Disordered" evidence="14">
    <location>
        <begin position="476"/>
        <end position="511"/>
    </location>
</feature>
<evidence type="ECO:0000256" key="1">
    <source>
        <dbReference type="ARBA" id="ARBA00004571"/>
    </source>
</evidence>
<sequence>MTLAIGLALQPTVSLATKPDPVLAEIVVHPEKDDFDARQQSASTRLVYGREELDRMNELTVGDYLRRLPSVTFTGPPGNPKDVRMRGMDKGYTQILIDGEAVASGTKERQIQVDRIPLDMVERIEVIRAPSADMPSEGMMGTINIVLREPPDKRVANARIATGRLFGEKTDTNTWNLSGQYGDASDSVRWLLSASVGDRGDLKSKSKDETSYHNNPTNAPKDRKLEFEDERARTRTVDFAPRINIRLSAVDELVLTPWFTRSDESKEKSRDKFKYAGTSIIGDGQTQEDEDKLRETWRLRGEWKRKIEDGKLSIYAAAQQGTEKKDKSTLDYRSDGTLSKVAVERDDKDESDWYLGARGERKLGRHTVSAGLEYRDARRKDGKTKEEGASWAALSAKDPGRGDRFDISEQRWTAFVQDEIRLDSKHILTPGLRAIHVRQGAIDAFGAKSTAATDSLNPSLHYLWKFDPRNNLRASATQTLKPPKFDDLSTVTESKSGTSADPDKSGNPELKPERAVGLELGWEHFLPDGGGVLGANVFHRDIKDKVEKISGLEGSRWVERPQNVGDAKVWGWELDARPQMDIIGLPELMLRFNYTRLYSRITDSATGMTTRIKDQPPYVYNIGFDWQLPRLRASWGLNYNYTPKYLKNPTEPLKADYEAGQELLDAYVSTRITPDLSLRLTASNLLDMRKVKDKTTYHSNGRLDKTSTETERGGRSIMLALEGRW</sequence>
<gene>
    <name evidence="17" type="ORF">ACFQ4M_06075</name>
</gene>
<comment type="similarity">
    <text evidence="2 12 13">Belongs to the TonB-dependent receptor family.</text>
</comment>
<keyword evidence="3 12" id="KW-0813">Transport</keyword>
<dbReference type="Pfam" id="PF07715">
    <property type="entry name" value="Plug"/>
    <property type="match status" value="1"/>
</dbReference>
<dbReference type="InterPro" id="IPR036942">
    <property type="entry name" value="Beta-barrel_TonB_sf"/>
</dbReference>
<organism evidence="17 18">
    <name type="scientific">Thauera mechernichensis</name>
    <dbReference type="NCBI Taxonomy" id="82788"/>
    <lineage>
        <taxon>Bacteria</taxon>
        <taxon>Pseudomonadati</taxon>
        <taxon>Pseudomonadota</taxon>
        <taxon>Betaproteobacteria</taxon>
        <taxon>Rhodocyclales</taxon>
        <taxon>Zoogloeaceae</taxon>
        <taxon>Thauera</taxon>
    </lineage>
</organism>
<dbReference type="Proteomes" id="UP001597158">
    <property type="component" value="Unassembled WGS sequence"/>
</dbReference>
<evidence type="ECO:0000256" key="5">
    <source>
        <dbReference type="ARBA" id="ARBA00022692"/>
    </source>
</evidence>
<keyword evidence="4 12" id="KW-1134">Transmembrane beta strand</keyword>
<evidence type="ECO:0000256" key="9">
    <source>
        <dbReference type="ARBA" id="ARBA00023136"/>
    </source>
</evidence>
<keyword evidence="5 12" id="KW-0812">Transmembrane</keyword>
<evidence type="ECO:0000313" key="17">
    <source>
        <dbReference type="EMBL" id="MFD1263146.1"/>
    </source>
</evidence>
<protein>
    <submittedName>
        <fullName evidence="17">TonB-dependent receptor plug domain-containing protein</fullName>
    </submittedName>
</protein>
<feature type="compositionally biased region" description="Basic and acidic residues" evidence="14">
    <location>
        <begin position="199"/>
        <end position="211"/>
    </location>
</feature>
<keyword evidence="8 13" id="KW-0798">TonB box</keyword>